<dbReference type="KEGG" id="ctm:Cabther_A0011"/>
<organism evidence="2 3">
    <name type="scientific">Chloracidobacterium thermophilum (strain B)</name>
    <dbReference type="NCBI Taxonomy" id="981222"/>
    <lineage>
        <taxon>Bacteria</taxon>
        <taxon>Pseudomonadati</taxon>
        <taxon>Acidobacteriota</taxon>
        <taxon>Terriglobia</taxon>
        <taxon>Terriglobales</taxon>
        <taxon>Acidobacteriaceae</taxon>
        <taxon>Chloracidobacterium</taxon>
    </lineage>
</organism>
<keyword evidence="3" id="KW-1185">Reference proteome</keyword>
<name>G2LDW0_CHLTF</name>
<proteinExistence type="predicted"/>
<dbReference type="STRING" id="981222.Cabther_A0011"/>
<dbReference type="RefSeq" id="WP_014098529.1">
    <property type="nucleotide sequence ID" value="NC_016024.1"/>
</dbReference>
<feature type="signal peptide" evidence="1">
    <location>
        <begin position="1"/>
        <end position="24"/>
    </location>
</feature>
<accession>G2LDW0</accession>
<dbReference type="HOGENOM" id="CLU_968729_0_0_0"/>
<dbReference type="Proteomes" id="UP000006791">
    <property type="component" value="Chromosome 1"/>
</dbReference>
<dbReference type="AlphaFoldDB" id="G2LDW0"/>
<keyword evidence="1" id="KW-0732">Signal</keyword>
<feature type="chain" id="PRO_5003432650" description="DUF4440 domain-containing protein" evidence="1">
    <location>
        <begin position="25"/>
        <end position="287"/>
    </location>
</feature>
<evidence type="ECO:0000313" key="3">
    <source>
        <dbReference type="Proteomes" id="UP000006791"/>
    </source>
</evidence>
<dbReference type="OrthoDB" id="9896320at2"/>
<sequence>MRLKTTSLWLALLLAGWLTGSAAAQSPTSPKPASGLTPTDTVQMFYRLLREQRLTEAFQLHVCGPAVEKMTPQQLDELKPEFLKLIGKIPEKLTTSGETITGDDATVFVVVPAEAAPGNPSPQTETASVGLIRSNGRWLIGDRETQALALAHGESFFKLSEEGVFIRMFQNEDAMARLVTQLVEIEQVFARNNRGQYGTLPELVAYRNQFREDIARLLASLENGEIFGHTIEIELTPDRRDFAVYAVPKRHNYDGRYSFYADRSGVRYRNYGGARIEKDTPGNKTLN</sequence>
<gene>
    <name evidence="2" type="ordered locus">Cabther_A0011</name>
</gene>
<evidence type="ECO:0000256" key="1">
    <source>
        <dbReference type="SAM" id="SignalP"/>
    </source>
</evidence>
<reference evidence="2 3" key="1">
    <citation type="journal article" date="2012" name="Environ. Microbiol.">
        <title>Complete genome of Candidatus Chloracidobacterium thermophilum, a chlorophyll-based photoheterotroph belonging to the phylum Acidobacteria.</title>
        <authorList>
            <person name="Garcia Costas A.M."/>
            <person name="Liu Z."/>
            <person name="Tomsho L.P."/>
            <person name="Schuster S.C."/>
            <person name="Ward D.M."/>
            <person name="Bryant D.A."/>
        </authorList>
    </citation>
    <scope>NUCLEOTIDE SEQUENCE [LARGE SCALE GENOMIC DNA]</scope>
    <source>
        <strain evidence="2 3">B</strain>
    </source>
</reference>
<dbReference type="EMBL" id="CP002514">
    <property type="protein sequence ID" value="AEP10791.1"/>
    <property type="molecule type" value="Genomic_DNA"/>
</dbReference>
<evidence type="ECO:0008006" key="4">
    <source>
        <dbReference type="Google" id="ProtNLM"/>
    </source>
</evidence>
<evidence type="ECO:0000313" key="2">
    <source>
        <dbReference type="EMBL" id="AEP10791.1"/>
    </source>
</evidence>
<protein>
    <recommendedName>
        <fullName evidence="4">DUF4440 domain-containing protein</fullName>
    </recommendedName>
</protein>